<dbReference type="Pfam" id="PF02806">
    <property type="entry name" value="Alpha-amylase_C"/>
    <property type="match status" value="1"/>
</dbReference>
<evidence type="ECO:0000256" key="9">
    <source>
        <dbReference type="ARBA" id="ARBA00022837"/>
    </source>
</evidence>
<dbReference type="EMBL" id="JAUDFV010000155">
    <property type="protein sequence ID" value="KAL2715578.1"/>
    <property type="molecule type" value="Genomic_DNA"/>
</dbReference>
<evidence type="ECO:0000313" key="20">
    <source>
        <dbReference type="Proteomes" id="UP001607302"/>
    </source>
</evidence>
<evidence type="ECO:0000256" key="4">
    <source>
        <dbReference type="ARBA" id="ARBA00008061"/>
    </source>
</evidence>
<dbReference type="EC" id="3.2.1.1" evidence="6 15"/>
<evidence type="ECO:0000256" key="3">
    <source>
        <dbReference type="ARBA" id="ARBA00001923"/>
    </source>
</evidence>
<keyword evidence="13 15" id="KW-0326">Glycosidase</keyword>
<dbReference type="InterPro" id="IPR006047">
    <property type="entry name" value="GH13_cat_dom"/>
</dbReference>
<dbReference type="GO" id="GO:0004556">
    <property type="term" value="F:alpha-amylase activity"/>
    <property type="evidence" value="ECO:0007669"/>
    <property type="project" value="UniProtKB-UniRule"/>
</dbReference>
<evidence type="ECO:0000256" key="14">
    <source>
        <dbReference type="RuleBase" id="RU003615"/>
    </source>
</evidence>
<dbReference type="SMART" id="SM00642">
    <property type="entry name" value="Aamy"/>
    <property type="match status" value="1"/>
</dbReference>
<keyword evidence="20" id="KW-1185">Reference proteome</keyword>
<dbReference type="Gene3D" id="2.60.40.1180">
    <property type="entry name" value="Golgi alpha-mannosidase II"/>
    <property type="match status" value="1"/>
</dbReference>
<evidence type="ECO:0000256" key="10">
    <source>
        <dbReference type="ARBA" id="ARBA00023157"/>
    </source>
</evidence>
<keyword evidence="9" id="KW-0106">Calcium</keyword>
<evidence type="ECO:0000259" key="18">
    <source>
        <dbReference type="SMART" id="SM00642"/>
    </source>
</evidence>
<accession>A0ABD2A4L3</accession>
<keyword evidence="12 15" id="KW-0119">Carbohydrate metabolism</keyword>
<evidence type="ECO:0000256" key="16">
    <source>
        <dbReference type="SAM" id="SignalP"/>
    </source>
</evidence>
<dbReference type="Proteomes" id="UP001607302">
    <property type="component" value="Unassembled WGS sequence"/>
</dbReference>
<evidence type="ECO:0000313" key="19">
    <source>
        <dbReference type="EMBL" id="KAL2715578.1"/>
    </source>
</evidence>
<evidence type="ECO:0000256" key="12">
    <source>
        <dbReference type="ARBA" id="ARBA00023277"/>
    </source>
</evidence>
<evidence type="ECO:0000256" key="13">
    <source>
        <dbReference type="ARBA" id="ARBA00023295"/>
    </source>
</evidence>
<dbReference type="InterPro" id="IPR017853">
    <property type="entry name" value="GH"/>
</dbReference>
<evidence type="ECO:0000256" key="11">
    <source>
        <dbReference type="ARBA" id="ARBA00023214"/>
    </source>
</evidence>
<dbReference type="SUPFAM" id="SSF51011">
    <property type="entry name" value="Glycosyl hydrolase domain"/>
    <property type="match status" value="1"/>
</dbReference>
<keyword evidence="11" id="KW-0868">Chloride</keyword>
<feature type="domain" description="Glycosyl hydrolase family 13 catalytic" evidence="18">
    <location>
        <begin position="28"/>
        <end position="390"/>
    </location>
</feature>
<dbReference type="InterPro" id="IPR031319">
    <property type="entry name" value="A-amylase_C"/>
</dbReference>
<dbReference type="AlphaFoldDB" id="A0ABD2A4L3"/>
<evidence type="ECO:0000256" key="6">
    <source>
        <dbReference type="ARBA" id="ARBA00012595"/>
    </source>
</evidence>
<comment type="caution">
    <text evidence="19">The sequence shown here is derived from an EMBL/GenBank/DDBJ whole genome shotgun (WGS) entry which is preliminary data.</text>
</comment>
<sequence length="492" mass="56191">MALLVSVLALLFSVTTAHKTPHYVNGHDTMVHLFEWKWKDIADECERFLGPMGYGGVQVSPIQENVIVSSRPWWERYQPISYLWRTRSGNEEEFKDMVRRCNNANVRIYVDVVFNHMSGNHENAKGTGGSTADTYKYDYPAVPYSIKDFHPKCDITDYRNASNVRNCELVGLHDLDQSSEYVREKIVEFLNEVVDAGVAGFRIDAAKHMWPKDLAVIYSRIKNLNTKHGFQPYSKAYIFQEVIDYGGEAISKKEYEFAAVTEFRYGHELGNALFGKNDLKWFVNWGEAWDLMPSNDALVFIDNHDTQRSDGTLIYKFSKLYKMAVAFMLAHPYGTPRVMSSYHFNKFDDSPPADSNGNIVSPIINKDDTCGNGWVCEHRWRQIYNMVRFRVAVNGTELNHWWDNGSNQIAFCRGNRGFIAINANSWDLKRTFDSCLPAGRYCDVISGNLKNGRCTGKVVEVTTDKKAYIEILSGEEDGVLAIHVNVSTTNRC</sequence>
<comment type="similarity">
    <text evidence="4 14">Belongs to the glycosyl hydrolase 13 family.</text>
</comment>
<evidence type="ECO:0000256" key="7">
    <source>
        <dbReference type="ARBA" id="ARBA00022723"/>
    </source>
</evidence>
<dbReference type="InterPro" id="IPR013780">
    <property type="entry name" value="Glyco_hydro_b"/>
</dbReference>
<evidence type="ECO:0000256" key="15">
    <source>
        <dbReference type="RuleBase" id="RU361134"/>
    </source>
</evidence>
<comment type="subunit">
    <text evidence="5">Monomer.</text>
</comment>
<feature type="chain" id="PRO_5044822074" description="Alpha-amylase" evidence="16">
    <location>
        <begin position="18"/>
        <end position="492"/>
    </location>
</feature>
<feature type="domain" description="Alpha-amylase C-terminal" evidence="17">
    <location>
        <begin position="399"/>
        <end position="487"/>
    </location>
</feature>
<name>A0ABD2A4L3_VESSQ</name>
<evidence type="ECO:0000256" key="2">
    <source>
        <dbReference type="ARBA" id="ARBA00001913"/>
    </source>
</evidence>
<dbReference type="InterPro" id="IPR006046">
    <property type="entry name" value="Alpha_amylase"/>
</dbReference>
<evidence type="ECO:0000259" key="17">
    <source>
        <dbReference type="SMART" id="SM00632"/>
    </source>
</evidence>
<gene>
    <name evidence="19" type="ORF">V1478_015276</name>
</gene>
<comment type="catalytic activity">
    <reaction evidence="1 15">
        <text>Endohydrolysis of (1-&gt;4)-alpha-D-glucosidic linkages in polysaccharides containing three or more (1-&gt;4)-alpha-linked D-glucose units.</text>
        <dbReference type="EC" id="3.2.1.1"/>
    </reaction>
</comment>
<evidence type="ECO:0000256" key="8">
    <source>
        <dbReference type="ARBA" id="ARBA00022801"/>
    </source>
</evidence>
<dbReference type="PRINTS" id="PR00110">
    <property type="entry name" value="ALPHAAMYLASE"/>
</dbReference>
<dbReference type="PANTHER" id="PTHR43447">
    <property type="entry name" value="ALPHA-AMYLASE"/>
    <property type="match status" value="1"/>
</dbReference>
<comment type="cofactor">
    <cofactor evidence="3">
        <name>chloride</name>
        <dbReference type="ChEBI" id="CHEBI:17996"/>
    </cofactor>
</comment>
<dbReference type="GO" id="GO:0046872">
    <property type="term" value="F:metal ion binding"/>
    <property type="evidence" value="ECO:0007669"/>
    <property type="project" value="UniProtKB-KW"/>
</dbReference>
<dbReference type="CDD" id="cd11317">
    <property type="entry name" value="AmyAc_bac_euk_AmyA"/>
    <property type="match status" value="1"/>
</dbReference>
<keyword evidence="16" id="KW-0732">Signal</keyword>
<feature type="signal peptide" evidence="16">
    <location>
        <begin position="1"/>
        <end position="17"/>
    </location>
</feature>
<comment type="cofactor">
    <cofactor evidence="2">
        <name>Ca(2+)</name>
        <dbReference type="ChEBI" id="CHEBI:29108"/>
    </cofactor>
</comment>
<dbReference type="InterPro" id="IPR006048">
    <property type="entry name" value="A-amylase/branching_C"/>
</dbReference>
<dbReference type="Gene3D" id="3.20.20.80">
    <property type="entry name" value="Glycosidases"/>
    <property type="match status" value="1"/>
</dbReference>
<evidence type="ECO:0000256" key="5">
    <source>
        <dbReference type="ARBA" id="ARBA00011245"/>
    </source>
</evidence>
<protein>
    <recommendedName>
        <fullName evidence="6 15">Alpha-amylase</fullName>
        <ecNumber evidence="6 15">3.2.1.1</ecNumber>
    </recommendedName>
</protein>
<reference evidence="19 20" key="1">
    <citation type="journal article" date="2024" name="Ann. Entomol. Soc. Am.">
        <title>Genomic analyses of the southern and eastern yellowjacket wasps (Hymenoptera: Vespidae) reveal evolutionary signatures of social life.</title>
        <authorList>
            <person name="Catto M.A."/>
            <person name="Caine P.B."/>
            <person name="Orr S.E."/>
            <person name="Hunt B.G."/>
            <person name="Goodisman M.A.D."/>
        </authorList>
    </citation>
    <scope>NUCLEOTIDE SEQUENCE [LARGE SCALE GENOMIC DNA]</scope>
    <source>
        <strain evidence="19">233</strain>
        <tissue evidence="19">Head and thorax</tissue>
    </source>
</reference>
<dbReference type="Pfam" id="PF00128">
    <property type="entry name" value="Alpha-amylase"/>
    <property type="match status" value="1"/>
</dbReference>
<proteinExistence type="inferred from homology"/>
<keyword evidence="8 15" id="KW-0378">Hydrolase</keyword>
<organism evidence="19 20">
    <name type="scientific">Vespula squamosa</name>
    <name type="common">Southern yellow jacket</name>
    <name type="synonym">Wasp</name>
    <dbReference type="NCBI Taxonomy" id="30214"/>
    <lineage>
        <taxon>Eukaryota</taxon>
        <taxon>Metazoa</taxon>
        <taxon>Ecdysozoa</taxon>
        <taxon>Arthropoda</taxon>
        <taxon>Hexapoda</taxon>
        <taxon>Insecta</taxon>
        <taxon>Pterygota</taxon>
        <taxon>Neoptera</taxon>
        <taxon>Endopterygota</taxon>
        <taxon>Hymenoptera</taxon>
        <taxon>Apocrita</taxon>
        <taxon>Aculeata</taxon>
        <taxon>Vespoidea</taxon>
        <taxon>Vespidae</taxon>
        <taxon>Vespinae</taxon>
        <taxon>Vespula</taxon>
    </lineage>
</organism>
<evidence type="ECO:0000256" key="1">
    <source>
        <dbReference type="ARBA" id="ARBA00000548"/>
    </source>
</evidence>
<dbReference type="SMART" id="SM00632">
    <property type="entry name" value="Aamy_C"/>
    <property type="match status" value="1"/>
</dbReference>
<keyword evidence="7" id="KW-0479">Metal-binding</keyword>
<keyword evidence="10" id="KW-1015">Disulfide bond</keyword>
<dbReference type="SUPFAM" id="SSF51445">
    <property type="entry name" value="(Trans)glycosidases"/>
    <property type="match status" value="1"/>
</dbReference>